<dbReference type="GO" id="GO:0098703">
    <property type="term" value="P:calcium ion import across plasma membrane"/>
    <property type="evidence" value="ECO:0007669"/>
    <property type="project" value="TreeGrafter"/>
</dbReference>
<dbReference type="PANTHER" id="PTHR10582">
    <property type="entry name" value="TRANSIENT RECEPTOR POTENTIAL ION CHANNEL PROTEIN"/>
    <property type="match status" value="1"/>
</dbReference>
<evidence type="ECO:0000256" key="1">
    <source>
        <dbReference type="ARBA" id="ARBA00004141"/>
    </source>
</evidence>
<protein>
    <recommendedName>
        <fullName evidence="7">Ion transport domain-containing protein</fullName>
    </recommendedName>
</protein>
<reference evidence="8 9" key="1">
    <citation type="journal article" date="2013" name="Proc. Natl. Acad. Sci. U.S.A.">
        <title>Genome of an arbuscular mycorrhizal fungus provides insight into the oldest plant symbiosis.</title>
        <authorList>
            <person name="Tisserant E."/>
            <person name="Malbreil M."/>
            <person name="Kuo A."/>
            <person name="Kohler A."/>
            <person name="Symeonidi A."/>
            <person name="Balestrini R."/>
            <person name="Charron P."/>
            <person name="Duensing N."/>
            <person name="Frei Dit Frey N."/>
            <person name="Gianinazzi-Pearson V."/>
            <person name="Gilbert L.B."/>
            <person name="Handa Y."/>
            <person name="Herr J.R."/>
            <person name="Hijri M."/>
            <person name="Koul R."/>
            <person name="Kawaguchi M."/>
            <person name="Krajinski F."/>
            <person name="Lammers P.J."/>
            <person name="Masclaux F.G."/>
            <person name="Murat C."/>
            <person name="Morin E."/>
            <person name="Ndikumana S."/>
            <person name="Pagni M."/>
            <person name="Petitpierre D."/>
            <person name="Requena N."/>
            <person name="Rosikiewicz P."/>
            <person name="Riley R."/>
            <person name="Saito K."/>
            <person name="San Clemente H."/>
            <person name="Shapiro H."/>
            <person name="van Tuinen D."/>
            <person name="Becard G."/>
            <person name="Bonfante P."/>
            <person name="Paszkowski U."/>
            <person name="Shachar-Hill Y.Y."/>
            <person name="Tuskan G.A."/>
            <person name="Young P.W."/>
            <person name="Sanders I.R."/>
            <person name="Henrissat B."/>
            <person name="Rensing S.A."/>
            <person name="Grigoriev I.V."/>
            <person name="Corradi N."/>
            <person name="Roux C."/>
            <person name="Martin F."/>
        </authorList>
    </citation>
    <scope>NUCLEOTIDE SEQUENCE [LARGE SCALE GENOMIC DNA]</scope>
    <source>
        <strain evidence="8 9">DAOM 197198</strain>
    </source>
</reference>
<feature type="transmembrane region" description="Helical" evidence="6">
    <location>
        <begin position="1111"/>
        <end position="1131"/>
    </location>
</feature>
<dbReference type="EMBL" id="AUPC02000231">
    <property type="protein sequence ID" value="POG64778.1"/>
    <property type="molecule type" value="Genomic_DNA"/>
</dbReference>
<comment type="subcellular location">
    <subcellularLocation>
        <location evidence="1">Membrane</location>
        <topology evidence="1">Multi-pass membrane protein</topology>
    </subcellularLocation>
</comment>
<keyword evidence="5 6" id="KW-0472">Membrane</keyword>
<evidence type="ECO:0000256" key="6">
    <source>
        <dbReference type="SAM" id="Phobius"/>
    </source>
</evidence>
<dbReference type="AlphaFoldDB" id="A0A2P4PHB0"/>
<feature type="domain" description="Ion transport" evidence="7">
    <location>
        <begin position="894"/>
        <end position="1143"/>
    </location>
</feature>
<evidence type="ECO:0000259" key="7">
    <source>
        <dbReference type="Pfam" id="PF00520"/>
    </source>
</evidence>
<keyword evidence="3" id="KW-0677">Repeat</keyword>
<dbReference type="PANTHER" id="PTHR10582:SF2">
    <property type="entry name" value="INACTIVE"/>
    <property type="match status" value="1"/>
</dbReference>
<dbReference type="InterPro" id="IPR005821">
    <property type="entry name" value="Ion_trans_dom"/>
</dbReference>
<evidence type="ECO:0000256" key="3">
    <source>
        <dbReference type="ARBA" id="ARBA00022737"/>
    </source>
</evidence>
<evidence type="ECO:0000313" key="9">
    <source>
        <dbReference type="Proteomes" id="UP000018888"/>
    </source>
</evidence>
<feature type="transmembrane region" description="Helical" evidence="6">
    <location>
        <begin position="894"/>
        <end position="914"/>
    </location>
</feature>
<dbReference type="InterPro" id="IPR024862">
    <property type="entry name" value="TRPV"/>
</dbReference>
<keyword evidence="9" id="KW-1185">Reference proteome</keyword>
<dbReference type="Pfam" id="PF00520">
    <property type="entry name" value="Ion_trans"/>
    <property type="match status" value="1"/>
</dbReference>
<keyword evidence="2 6" id="KW-0812">Transmembrane</keyword>
<dbReference type="SUPFAM" id="SSF82171">
    <property type="entry name" value="DPP6 N-terminal domain-like"/>
    <property type="match status" value="1"/>
</dbReference>
<name>A0A2P4PHB0_RHIID</name>
<keyword evidence="4 6" id="KW-1133">Transmembrane helix</keyword>
<feature type="transmembrane region" description="Helical" evidence="6">
    <location>
        <begin position="1026"/>
        <end position="1048"/>
    </location>
</feature>
<dbReference type="VEuPathDB" id="FungiDB:RhiirFUN_021442"/>
<sequence>MDSDLESGNRAYGEIITYVAISPDGSLVATFNPYGSSISITKLKTNEKSEIRFDRKKFLKKKPRNILGWSLAVSNIIENDIGLIAISCITEKDMNTKKIEKISYFSLIKQIYTIYRKSSSSSTYTMLNYLIYSNIIIILIKSPLLSLLWFIFVPFYIFYLTELLHPYKISKRDKQFQLSSSPSEGMIKLFKFSFNNDSDDNYNNDISLYKCRLGGIVKFLNNSKNSLDDSIILVCMNCIKIHKFNIKLNKKVSILKECTYLLPENLFKKLESFDDSRRNWEYLLRSGYQEFLMVDTSNNQQTQSIEMYDINTSQLVNVFYRSRGEKDYIISRNNEPGIFAISTDSKLFAYSYGDNIITIYLMESGLEIISKKFDNIYKIKFLEFIEKDKKLLIIDEDEEYDMKFHLWIISGRLNNYFSIARDDLPISSKYDDYEYYNTLTKVNGKVVFYNRDYKDQFRVLQEITIKKIIFGENYVLKDETNEHKYNSYDLEPWNDNVKPISGKFLNNDKSTILIIGQNSIQVWKSKFTNFEDFEDFKNFKNSYLVYILIYEDIEPVTTSEFQIEDNMITIITHACKSLAYLYKHTDSIYSKEKNQKFVSAITNIIKDFIKNYPDNWKLMEIQYPLMAYLIYSRSFSLIKYILFGDNNRVESKNTGLLHRPQKKYGSYPCYDDLKLYDDLGFEDNDLRSTNDLELALKFCQNEDAVMLAYLLEYYSENSMNHIGWMINVTKILPELSKHNHAANYAKLLYYKPCFGEMKYNFPNKWFQVASYSQDTLKVYVPLTNLIPTNSFDIFLYKKVRNDDICMVPLANFTTYNSTIKEKIEGEADKGRIERFIHFLRVLILPPGYKNLDDKDFRPFLQIKKSEISFYEIPAMEATINARWLQAMVHQFTPFIIYSVFLIIFSSCSQYYSSFNHMSENIIRIAVFYYTGIYLLMIEFLQMKKYKSSYFTIFKIFDLLSIILGIIVITIIFEKEYFGINRVSNEDIIVFISSATLVLWIEMLLQFRLFSVVATNIFIFGNILRKIIPFFAFMFILMVGFGQAMFVLFNHRSLFNLYPSASNFMFTNGTANITLVMTSQDNPFSTVWDSILSTYYWNTIDLNTYDSWPLKLFAFITNIILVLVLFNMIIALMNDTFNKAKEDARIGLLMHRVKLINDFERLDISPLYKNDFPYICFHKDTSLMKNWLKKSQKFREEKLYSWFNENVDEEKITFDNGIDIKSWYETLISVYESVGCYFPGDSPKYYYNDEESPRYYPDNEESPRYYPDNKESILLMDES</sequence>
<evidence type="ECO:0000256" key="4">
    <source>
        <dbReference type="ARBA" id="ARBA00022989"/>
    </source>
</evidence>
<feature type="transmembrane region" description="Helical" evidence="6">
    <location>
        <begin position="952"/>
        <end position="972"/>
    </location>
</feature>
<dbReference type="GO" id="GO:0005886">
    <property type="term" value="C:plasma membrane"/>
    <property type="evidence" value="ECO:0007669"/>
    <property type="project" value="TreeGrafter"/>
</dbReference>
<proteinExistence type="predicted"/>
<evidence type="ECO:0000313" key="8">
    <source>
        <dbReference type="EMBL" id="POG64778.1"/>
    </source>
</evidence>
<gene>
    <name evidence="8" type="ORF">GLOIN_2v1782474</name>
</gene>
<dbReference type="GO" id="GO:0005216">
    <property type="term" value="F:monoatomic ion channel activity"/>
    <property type="evidence" value="ECO:0007669"/>
    <property type="project" value="InterPro"/>
</dbReference>
<evidence type="ECO:0000256" key="5">
    <source>
        <dbReference type="ARBA" id="ARBA00023136"/>
    </source>
</evidence>
<accession>A0A2P4PHB0</accession>
<organism evidence="8 9">
    <name type="scientific">Rhizophagus irregularis (strain DAOM 181602 / DAOM 197198 / MUCL 43194)</name>
    <name type="common">Arbuscular mycorrhizal fungus</name>
    <name type="synonym">Glomus intraradices</name>
    <dbReference type="NCBI Taxonomy" id="747089"/>
    <lineage>
        <taxon>Eukaryota</taxon>
        <taxon>Fungi</taxon>
        <taxon>Fungi incertae sedis</taxon>
        <taxon>Mucoromycota</taxon>
        <taxon>Glomeromycotina</taxon>
        <taxon>Glomeromycetes</taxon>
        <taxon>Glomerales</taxon>
        <taxon>Glomeraceae</taxon>
        <taxon>Rhizophagus</taxon>
    </lineage>
</organism>
<reference evidence="8 9" key="2">
    <citation type="journal article" date="2018" name="New Phytol.">
        <title>High intraspecific genome diversity in the model arbuscular mycorrhizal symbiont Rhizophagus irregularis.</title>
        <authorList>
            <person name="Chen E.C.H."/>
            <person name="Morin E."/>
            <person name="Beaudet D."/>
            <person name="Noel J."/>
            <person name="Yildirir G."/>
            <person name="Ndikumana S."/>
            <person name="Charron P."/>
            <person name="St-Onge C."/>
            <person name="Giorgi J."/>
            <person name="Kruger M."/>
            <person name="Marton T."/>
            <person name="Ropars J."/>
            <person name="Grigoriev I.V."/>
            <person name="Hainaut M."/>
            <person name="Henrissat B."/>
            <person name="Roux C."/>
            <person name="Martin F."/>
            <person name="Corradi N."/>
        </authorList>
    </citation>
    <scope>NUCLEOTIDE SEQUENCE [LARGE SCALE GENOMIC DNA]</scope>
    <source>
        <strain evidence="8 9">DAOM 197198</strain>
    </source>
</reference>
<feature type="transmembrane region" description="Helical" evidence="6">
    <location>
        <begin position="920"/>
        <end position="940"/>
    </location>
</feature>
<comment type="caution">
    <text evidence="8">The sequence shown here is derived from an EMBL/GenBank/DDBJ whole genome shotgun (WGS) entry which is preliminary data.</text>
</comment>
<evidence type="ECO:0000256" key="2">
    <source>
        <dbReference type="ARBA" id="ARBA00022692"/>
    </source>
</evidence>
<dbReference type="Proteomes" id="UP000018888">
    <property type="component" value="Unassembled WGS sequence"/>
</dbReference>
<feature type="transmembrane region" description="Helical" evidence="6">
    <location>
        <begin position="987"/>
        <end position="1006"/>
    </location>
</feature>